<sequence length="204" mass="22473">MKSIRCNGLLIVALSLLGFAGCASVPAPRPAASAPELVASDVPAEGRMKGIVANRSYEDFFVHEGVETRRRIELAWDYDRATAIRRTYDLDGTLLQTEDVTGAEMRLTPVEDERVKALVRGYPGLRDIAARTGVVIWAGGFVMRKPGDRYCDRGTRCIYAILAEDGGFTPIQRAIVDLQRDRVVYPDFDAGSRRQNESPSLGSH</sequence>
<gene>
    <name evidence="2" type="ORF">FHW12_003671</name>
</gene>
<keyword evidence="1" id="KW-0732">Signal</keyword>
<dbReference type="Proteomes" id="UP000550401">
    <property type="component" value="Unassembled WGS sequence"/>
</dbReference>
<evidence type="ECO:0000256" key="1">
    <source>
        <dbReference type="SAM" id="SignalP"/>
    </source>
</evidence>
<feature type="chain" id="PRO_5032471722" evidence="1">
    <location>
        <begin position="21"/>
        <end position="204"/>
    </location>
</feature>
<accession>A0A839F7A8</accession>
<name>A0A839F7A8_9GAMM</name>
<reference evidence="2 3" key="1">
    <citation type="submission" date="2020-07" db="EMBL/GenBank/DDBJ databases">
        <title>Genomic Encyclopedia of Type Strains, Phase IV (KMG-V): Genome sequencing to study the core and pangenomes of soil and plant-associated prokaryotes.</title>
        <authorList>
            <person name="Whitman W."/>
        </authorList>
    </citation>
    <scope>NUCLEOTIDE SEQUENCE [LARGE SCALE GENOMIC DNA]</scope>
    <source>
        <strain evidence="2 3">RH2WT43</strain>
    </source>
</reference>
<dbReference type="RefSeq" id="WP_182532454.1">
    <property type="nucleotide sequence ID" value="NZ_JACGXL010000006.1"/>
</dbReference>
<evidence type="ECO:0000313" key="3">
    <source>
        <dbReference type="Proteomes" id="UP000550401"/>
    </source>
</evidence>
<keyword evidence="3" id="KW-1185">Reference proteome</keyword>
<dbReference type="PROSITE" id="PS51257">
    <property type="entry name" value="PROKAR_LIPOPROTEIN"/>
    <property type="match status" value="1"/>
</dbReference>
<organism evidence="2 3">
    <name type="scientific">Dokdonella fugitiva</name>
    <dbReference type="NCBI Taxonomy" id="328517"/>
    <lineage>
        <taxon>Bacteria</taxon>
        <taxon>Pseudomonadati</taxon>
        <taxon>Pseudomonadota</taxon>
        <taxon>Gammaproteobacteria</taxon>
        <taxon>Lysobacterales</taxon>
        <taxon>Rhodanobacteraceae</taxon>
        <taxon>Dokdonella</taxon>
    </lineage>
</organism>
<dbReference type="AlphaFoldDB" id="A0A839F7A8"/>
<feature type="signal peptide" evidence="1">
    <location>
        <begin position="1"/>
        <end position="20"/>
    </location>
</feature>
<protein>
    <submittedName>
        <fullName evidence="2">Uncharacterized protein</fullName>
    </submittedName>
</protein>
<evidence type="ECO:0000313" key="2">
    <source>
        <dbReference type="EMBL" id="MBA8889428.1"/>
    </source>
</evidence>
<dbReference type="EMBL" id="JACGXL010000006">
    <property type="protein sequence ID" value="MBA8889428.1"/>
    <property type="molecule type" value="Genomic_DNA"/>
</dbReference>
<comment type="caution">
    <text evidence="2">The sequence shown here is derived from an EMBL/GenBank/DDBJ whole genome shotgun (WGS) entry which is preliminary data.</text>
</comment>
<proteinExistence type="predicted"/>